<comment type="caution">
    <text evidence="3">The sequence shown here is derived from an EMBL/GenBank/DDBJ whole genome shotgun (WGS) entry which is preliminary data.</text>
</comment>
<evidence type="ECO:0000313" key="4">
    <source>
        <dbReference type="Proteomes" id="UP000187313"/>
    </source>
</evidence>
<protein>
    <recommendedName>
        <fullName evidence="2">SLH domain-containing protein</fullName>
    </recommendedName>
</protein>
<dbReference type="Pfam" id="PF00395">
    <property type="entry name" value="SLH"/>
    <property type="match status" value="1"/>
</dbReference>
<dbReference type="RefSeq" id="WP_076300222.1">
    <property type="nucleotide sequence ID" value="NZ_MPTD01000015.1"/>
</dbReference>
<dbReference type="Pfam" id="PF14903">
    <property type="entry name" value="WG_beta_rep"/>
    <property type="match status" value="5"/>
</dbReference>
<dbReference type="EMBL" id="MPTD01000015">
    <property type="protein sequence ID" value="OMD48525.1"/>
    <property type="molecule type" value="Genomic_DNA"/>
</dbReference>
<organism evidence="3 4">
    <name type="scientific">Paenibacillus odorifer</name>
    <dbReference type="NCBI Taxonomy" id="189426"/>
    <lineage>
        <taxon>Bacteria</taxon>
        <taxon>Bacillati</taxon>
        <taxon>Bacillota</taxon>
        <taxon>Bacilli</taxon>
        <taxon>Bacillales</taxon>
        <taxon>Paenibacillaceae</taxon>
        <taxon>Paenibacillus</taxon>
    </lineage>
</organism>
<name>A0ABX3HE89_9BACL</name>
<evidence type="ECO:0000313" key="3">
    <source>
        <dbReference type="EMBL" id="OMD48525.1"/>
    </source>
</evidence>
<accession>A0ABX3HE89</accession>
<dbReference type="SUPFAM" id="SSF69360">
    <property type="entry name" value="Cell wall binding repeat"/>
    <property type="match status" value="1"/>
</dbReference>
<dbReference type="PANTHER" id="PTHR37841">
    <property type="entry name" value="GLR2918 PROTEIN"/>
    <property type="match status" value="1"/>
</dbReference>
<keyword evidence="4" id="KW-1185">Reference proteome</keyword>
<dbReference type="InterPro" id="IPR001119">
    <property type="entry name" value="SLH_dom"/>
</dbReference>
<feature type="signal peptide" evidence="1">
    <location>
        <begin position="1"/>
        <end position="23"/>
    </location>
</feature>
<sequence>MKKILFIPIIFLLTTGGISTAHAQSNSNFAIQPKFESVSIYDGEFTFSEGYAWVYDKDNSNRNFAGVIDAAGDWVIEPSFNMNFYSSGNFQFSEGLSRAKLNNEWVYIDYAGNIMFTTPYSKVGDFHEGLAAVQKGGKWGFINKTGKEVIKPQYDKISPSQSRDVSTPGKFSEGLAAVEKNGLWGYVNKKGEMIIPPKYGFASDFNDGRAIVFVKVGDSVSHYLVIDKQGKVISKHKEISDYKDGFAYFNDNNKFGIMDTSGKVIYQSSEQYSYLFGNREGVFLYNSFGHGDGVVDKQGKVLIKPQYEEIKPFSEGLSYVRVKKNNENYSGFIDKTGKEIIKLNSFDTYYGSFHNGLVSVRTKDGYGFIKNPLDVPSAWAKDEVNQAISLQLVPKAQQIEYSNSINRSDFSRLIVQLLEVKTGKSIDELLNSQGKSIDNNIFYDTKDRKILGAYALGLVSGTADGEYNPSGNITREEAAVILSRTAKFLGIDSESSNITYSDQKMIASWAQGAVKLVSVIKDSSNSAQLMGSTGDNKFSPKISYTRQQAFISMKRLFNAK</sequence>
<dbReference type="PANTHER" id="PTHR37841:SF1">
    <property type="entry name" value="DUF3298 DOMAIN-CONTAINING PROTEIN"/>
    <property type="match status" value="1"/>
</dbReference>
<dbReference type="InterPro" id="IPR032774">
    <property type="entry name" value="WG_beta_rep"/>
</dbReference>
<evidence type="ECO:0000256" key="1">
    <source>
        <dbReference type="SAM" id="SignalP"/>
    </source>
</evidence>
<feature type="domain" description="SLH" evidence="2">
    <location>
        <begin position="433"/>
        <end position="496"/>
    </location>
</feature>
<dbReference type="PROSITE" id="PS51272">
    <property type="entry name" value="SLH"/>
    <property type="match status" value="1"/>
</dbReference>
<evidence type="ECO:0000259" key="2">
    <source>
        <dbReference type="PROSITE" id="PS51272"/>
    </source>
</evidence>
<proteinExistence type="predicted"/>
<keyword evidence="1" id="KW-0732">Signal</keyword>
<gene>
    <name evidence="3" type="ORF">BSK51_21580</name>
</gene>
<dbReference type="Proteomes" id="UP000187313">
    <property type="component" value="Unassembled WGS sequence"/>
</dbReference>
<reference evidence="3 4" key="1">
    <citation type="submission" date="2016-10" db="EMBL/GenBank/DDBJ databases">
        <title>Paenibacillus species isolates.</title>
        <authorList>
            <person name="Beno S.M."/>
        </authorList>
    </citation>
    <scope>NUCLEOTIDE SEQUENCE [LARGE SCALE GENOMIC DNA]</scope>
    <source>
        <strain evidence="3 4">FSL R5-0923</strain>
    </source>
</reference>
<feature type="chain" id="PRO_5046404290" description="SLH domain-containing protein" evidence="1">
    <location>
        <begin position="24"/>
        <end position="560"/>
    </location>
</feature>